<organism evidence="2 3">
    <name type="scientific">Winmispira thermophila (strain ATCC 49972 / DSM 6192 / RI 19.B1)</name>
    <name type="common">Spirochaeta thermophila</name>
    <dbReference type="NCBI Taxonomy" id="665571"/>
    <lineage>
        <taxon>Bacteria</taxon>
        <taxon>Pseudomonadati</taxon>
        <taxon>Spirochaetota</taxon>
        <taxon>Spirochaetia</taxon>
        <taxon>Winmispirales</taxon>
        <taxon>Winmispiraceae</taxon>
        <taxon>Winmispira</taxon>
    </lineage>
</organism>
<dbReference type="KEGG" id="sta:STHERM_c17460"/>
<dbReference type="Gene3D" id="1.20.120.330">
    <property type="entry name" value="Nucleotidyltransferases domain 2"/>
    <property type="match status" value="1"/>
</dbReference>
<dbReference type="PaxDb" id="665571-STHERM_c17460"/>
<dbReference type="EMBL" id="CP001698">
    <property type="protein sequence ID" value="ADN02681.1"/>
    <property type="molecule type" value="Genomic_DNA"/>
</dbReference>
<sequence>MNPKDYVRKWLHKGWEDYLTASHELNLPPENEVITSSVCFHSQQAVEKFLKAYLISRGVEFGRTHSIEFLLALCSREDEDFESLDPGDLTSYAVDVRYPDEFYTPTLEEARKALERAGEVKDLVLRKLGISEREVEEP</sequence>
<gene>
    <name evidence="2" type="ordered locus">STHERM_c17460</name>
</gene>
<dbReference type="Proteomes" id="UP000001296">
    <property type="component" value="Chromosome"/>
</dbReference>
<name>E0RP19_WINT6</name>
<dbReference type="PROSITE" id="PS50910">
    <property type="entry name" value="HEPN"/>
    <property type="match status" value="1"/>
</dbReference>
<dbReference type="Pfam" id="PF05168">
    <property type="entry name" value="HEPN"/>
    <property type="match status" value="1"/>
</dbReference>
<dbReference type="RefSeq" id="WP_013314520.1">
    <property type="nucleotide sequence ID" value="NC_014484.1"/>
</dbReference>
<evidence type="ECO:0000313" key="3">
    <source>
        <dbReference type="Proteomes" id="UP000001296"/>
    </source>
</evidence>
<evidence type="ECO:0000313" key="2">
    <source>
        <dbReference type="EMBL" id="ADN02681.1"/>
    </source>
</evidence>
<proteinExistence type="predicted"/>
<feature type="domain" description="HEPN" evidence="1">
    <location>
        <begin position="16"/>
        <end position="120"/>
    </location>
</feature>
<reference key="1">
    <citation type="submission" date="2009-08" db="EMBL/GenBank/DDBJ databases">
        <title>The genome sequence of Spirochaeta thermophila DSM6192.</title>
        <authorList>
            <person name="Angelov A."/>
            <person name="Mientus M."/>
            <person name="Wittenberg S."/>
            <person name="Lehmann R."/>
            <person name="Liesegang H."/>
            <person name="Daniel R."/>
            <person name="Liebl W."/>
        </authorList>
    </citation>
    <scope>NUCLEOTIDE SEQUENCE</scope>
    <source>
        <strain>DSM 6192</strain>
    </source>
</reference>
<evidence type="ECO:0000259" key="1">
    <source>
        <dbReference type="PROSITE" id="PS50910"/>
    </source>
</evidence>
<dbReference type="SUPFAM" id="SSF81593">
    <property type="entry name" value="Nucleotidyltransferase substrate binding subunit/domain"/>
    <property type="match status" value="1"/>
</dbReference>
<dbReference type="AlphaFoldDB" id="E0RP19"/>
<reference evidence="2 3" key="2">
    <citation type="journal article" date="2010" name="J. Bacteriol.">
        <title>Genome sequence of the polysaccharide-degrading, thermophilic anaerobe Spirochaeta thermophila DSM 6192.</title>
        <authorList>
            <person name="Angelov A."/>
            <person name="Liebl S."/>
            <person name="Ballschmiter M."/>
            <person name="Bomeke M."/>
            <person name="Lehmann R."/>
            <person name="Liesegang H."/>
            <person name="Daniel R."/>
            <person name="Liebl W."/>
        </authorList>
    </citation>
    <scope>NUCLEOTIDE SEQUENCE [LARGE SCALE GENOMIC DNA]</scope>
    <source>
        <strain evidence="3">ATCC 49972 / DSM 6192 / RI 19.B1</strain>
    </source>
</reference>
<accession>E0RP19</accession>
<protein>
    <submittedName>
        <fullName evidence="2">Putative HEPN domain protein</fullName>
    </submittedName>
</protein>
<dbReference type="eggNOG" id="COG2250">
    <property type="taxonomic scope" value="Bacteria"/>
</dbReference>
<dbReference type="HOGENOM" id="CLU_123170_0_0_12"/>
<dbReference type="SMART" id="SM00748">
    <property type="entry name" value="HEPN"/>
    <property type="match status" value="1"/>
</dbReference>
<dbReference type="InterPro" id="IPR007842">
    <property type="entry name" value="HEPN_dom"/>
</dbReference>